<evidence type="ECO:0000256" key="1">
    <source>
        <dbReference type="ARBA" id="ARBA00022723"/>
    </source>
</evidence>
<gene>
    <name evidence="6" type="ORF">GSPATT00023492001</name>
</gene>
<evidence type="ECO:0000259" key="5">
    <source>
        <dbReference type="PROSITE" id="PS50089"/>
    </source>
</evidence>
<dbReference type="GeneID" id="5043498"/>
<keyword evidence="7" id="KW-1185">Reference proteome</keyword>
<dbReference type="GO" id="GO:0008270">
    <property type="term" value="F:zinc ion binding"/>
    <property type="evidence" value="ECO:0007669"/>
    <property type="project" value="UniProtKB-KW"/>
</dbReference>
<keyword evidence="3" id="KW-0862">Zinc</keyword>
<dbReference type="AlphaFoldDB" id="A0E4U9"/>
<dbReference type="RefSeq" id="XP_001457713.1">
    <property type="nucleotide sequence ID" value="XM_001457676.1"/>
</dbReference>
<proteinExistence type="predicted"/>
<dbReference type="PROSITE" id="PS50089">
    <property type="entry name" value="ZF_RING_2"/>
    <property type="match status" value="1"/>
</dbReference>
<dbReference type="GO" id="GO:0061630">
    <property type="term" value="F:ubiquitin protein ligase activity"/>
    <property type="evidence" value="ECO:0000318"/>
    <property type="project" value="GO_Central"/>
</dbReference>
<dbReference type="SUPFAM" id="SSF57850">
    <property type="entry name" value="RING/U-box"/>
    <property type="match status" value="1"/>
</dbReference>
<dbReference type="InterPro" id="IPR001841">
    <property type="entry name" value="Znf_RING"/>
</dbReference>
<dbReference type="Proteomes" id="UP000000600">
    <property type="component" value="Unassembled WGS sequence"/>
</dbReference>
<dbReference type="STRING" id="5888.A0E4U9"/>
<evidence type="ECO:0000313" key="6">
    <source>
        <dbReference type="EMBL" id="CAK90316.1"/>
    </source>
</evidence>
<sequence>MFFVCKNIRSRKRLLQQQRLRMARYGESSGNYQQDQINIFDHLSPVSISELNNQDDCTICLQKLNDELEVRQTCCHHNFHSLCIKEWLKNNKKECPVCRSNLVPKDGNINTIPQQ</sequence>
<dbReference type="FunFam" id="3.30.40.10:FF:001460">
    <property type="entry name" value="Uncharacterized protein"/>
    <property type="match status" value="1"/>
</dbReference>
<keyword evidence="1" id="KW-0479">Metal-binding</keyword>
<dbReference type="OrthoDB" id="421575at2759"/>
<dbReference type="HOGENOM" id="CLU_2113694_0_0_1"/>
<dbReference type="PANTHER" id="PTHR45969:SF69">
    <property type="entry name" value="FINGER DOMAIN PROTEIN, PUTATIVE (AFU_ORTHOLOGUE AFUA_3G12190)-RELATED"/>
    <property type="match status" value="1"/>
</dbReference>
<feature type="domain" description="RING-type" evidence="5">
    <location>
        <begin position="57"/>
        <end position="99"/>
    </location>
</feature>
<dbReference type="Gene3D" id="3.30.40.10">
    <property type="entry name" value="Zinc/RING finger domain, C3HC4 (zinc finger)"/>
    <property type="match status" value="1"/>
</dbReference>
<dbReference type="InParanoid" id="A0E4U9"/>
<accession>A0E4U9</accession>
<dbReference type="GO" id="GO:0016567">
    <property type="term" value="P:protein ubiquitination"/>
    <property type="evidence" value="ECO:0000318"/>
    <property type="project" value="GO_Central"/>
</dbReference>
<dbReference type="KEGG" id="ptm:GSPATT00023492001"/>
<dbReference type="InterPro" id="IPR013083">
    <property type="entry name" value="Znf_RING/FYVE/PHD"/>
</dbReference>
<dbReference type="EMBL" id="CT868659">
    <property type="protein sequence ID" value="CAK90316.1"/>
    <property type="molecule type" value="Genomic_DNA"/>
</dbReference>
<dbReference type="eggNOG" id="KOG0800">
    <property type="taxonomic scope" value="Eukaryota"/>
</dbReference>
<organism evidence="6 7">
    <name type="scientific">Paramecium tetraurelia</name>
    <dbReference type="NCBI Taxonomy" id="5888"/>
    <lineage>
        <taxon>Eukaryota</taxon>
        <taxon>Sar</taxon>
        <taxon>Alveolata</taxon>
        <taxon>Ciliophora</taxon>
        <taxon>Intramacronucleata</taxon>
        <taxon>Oligohymenophorea</taxon>
        <taxon>Peniculida</taxon>
        <taxon>Parameciidae</taxon>
        <taxon>Paramecium</taxon>
    </lineage>
</organism>
<evidence type="ECO:0000256" key="3">
    <source>
        <dbReference type="ARBA" id="ARBA00022833"/>
    </source>
</evidence>
<keyword evidence="2 4" id="KW-0863">Zinc-finger</keyword>
<dbReference type="SMART" id="SM00184">
    <property type="entry name" value="RING"/>
    <property type="match status" value="1"/>
</dbReference>
<dbReference type="CDD" id="cd16448">
    <property type="entry name" value="RING-H2"/>
    <property type="match status" value="1"/>
</dbReference>
<evidence type="ECO:0000256" key="4">
    <source>
        <dbReference type="PROSITE-ProRule" id="PRU00175"/>
    </source>
</evidence>
<evidence type="ECO:0000256" key="2">
    <source>
        <dbReference type="ARBA" id="ARBA00022771"/>
    </source>
</evidence>
<dbReference type="PANTHER" id="PTHR45969">
    <property type="entry name" value="RING ZINC FINGER PROTEIN-RELATED"/>
    <property type="match status" value="1"/>
</dbReference>
<evidence type="ECO:0000313" key="7">
    <source>
        <dbReference type="Proteomes" id="UP000000600"/>
    </source>
</evidence>
<reference evidence="6 7" key="1">
    <citation type="journal article" date="2006" name="Nature">
        <title>Global trends of whole-genome duplications revealed by the ciliate Paramecium tetraurelia.</title>
        <authorList>
            <consortium name="Genoscope"/>
            <person name="Aury J.-M."/>
            <person name="Jaillon O."/>
            <person name="Duret L."/>
            <person name="Noel B."/>
            <person name="Jubin C."/>
            <person name="Porcel B.M."/>
            <person name="Segurens B."/>
            <person name="Daubin V."/>
            <person name="Anthouard V."/>
            <person name="Aiach N."/>
            <person name="Arnaiz O."/>
            <person name="Billaut A."/>
            <person name="Beisson J."/>
            <person name="Blanc I."/>
            <person name="Bouhouche K."/>
            <person name="Camara F."/>
            <person name="Duharcourt S."/>
            <person name="Guigo R."/>
            <person name="Gogendeau D."/>
            <person name="Katinka M."/>
            <person name="Keller A.-M."/>
            <person name="Kissmehl R."/>
            <person name="Klotz C."/>
            <person name="Koll F."/>
            <person name="Le Moue A."/>
            <person name="Lepere C."/>
            <person name="Malinsky S."/>
            <person name="Nowacki M."/>
            <person name="Nowak J.K."/>
            <person name="Plattner H."/>
            <person name="Poulain J."/>
            <person name="Ruiz F."/>
            <person name="Serrano V."/>
            <person name="Zagulski M."/>
            <person name="Dessen P."/>
            <person name="Betermier M."/>
            <person name="Weissenbach J."/>
            <person name="Scarpelli C."/>
            <person name="Schachter V."/>
            <person name="Sperling L."/>
            <person name="Meyer E."/>
            <person name="Cohen J."/>
            <person name="Wincker P."/>
        </authorList>
    </citation>
    <scope>NUCLEOTIDE SEQUENCE [LARGE SCALE GENOMIC DNA]</scope>
    <source>
        <strain evidence="6 7">Stock d4-2</strain>
    </source>
</reference>
<dbReference type="Pfam" id="PF13639">
    <property type="entry name" value="zf-RING_2"/>
    <property type="match status" value="1"/>
</dbReference>
<name>A0E4U9_PARTE</name>
<protein>
    <recommendedName>
        <fullName evidence="5">RING-type domain-containing protein</fullName>
    </recommendedName>
</protein>